<organism evidence="1 2">
    <name type="scientific">Thermodesulfovibrio yellowstonii</name>
    <dbReference type="NCBI Taxonomy" id="28262"/>
    <lineage>
        <taxon>Bacteria</taxon>
        <taxon>Pseudomonadati</taxon>
        <taxon>Nitrospirota</taxon>
        <taxon>Thermodesulfovibrionia</taxon>
        <taxon>Thermodesulfovibrionales</taxon>
        <taxon>Thermodesulfovibrionaceae</taxon>
        <taxon>Thermodesulfovibrio</taxon>
    </lineage>
</organism>
<dbReference type="Proteomes" id="UP001144297">
    <property type="component" value="Unassembled WGS sequence"/>
</dbReference>
<accession>A0A9W6LLX1</accession>
<keyword evidence="2" id="KW-1185">Reference proteome</keyword>
<dbReference type="AlphaFoldDB" id="A0A9W6LLX1"/>
<comment type="caution">
    <text evidence="1">The sequence shown here is derived from an EMBL/GenBank/DDBJ whole genome shotgun (WGS) entry which is preliminary data.</text>
</comment>
<name>A0A9W6LLX1_9BACT</name>
<sequence length="54" mass="6404">MQEQQKPMCIICAWRATCQKQFSLKAGQKCPDFVKDVTVKIEEEEEKEKEQEQK</sequence>
<proteinExistence type="predicted"/>
<dbReference type="EMBL" id="BSDX01000001">
    <property type="protein sequence ID" value="GLI54290.1"/>
    <property type="molecule type" value="Genomic_DNA"/>
</dbReference>
<evidence type="ECO:0000313" key="1">
    <source>
        <dbReference type="EMBL" id="GLI54290.1"/>
    </source>
</evidence>
<evidence type="ECO:0000313" key="2">
    <source>
        <dbReference type="Proteomes" id="UP001144297"/>
    </source>
</evidence>
<protein>
    <submittedName>
        <fullName evidence="1">Uncharacterized protein</fullName>
    </submittedName>
</protein>
<reference evidence="1" key="1">
    <citation type="submission" date="2022-12" db="EMBL/GenBank/DDBJ databases">
        <title>Reference genome sequencing for broad-spectrum identification of bacterial and archaeal isolates by mass spectrometry.</title>
        <authorList>
            <person name="Sekiguchi Y."/>
            <person name="Tourlousse D.M."/>
        </authorList>
    </citation>
    <scope>NUCLEOTIDE SEQUENCE</scope>
    <source>
        <strain evidence="1">TSL-P1</strain>
    </source>
</reference>
<gene>
    <name evidence="1" type="ORF">TISLANDTSLP1_19830</name>
</gene>